<keyword evidence="12" id="KW-1185">Reference proteome</keyword>
<feature type="transmembrane region" description="Helical" evidence="8">
    <location>
        <begin position="475"/>
        <end position="493"/>
    </location>
</feature>
<protein>
    <recommendedName>
        <fullName evidence="8">Palmitoyltransferase</fullName>
        <ecNumber evidence="8">2.3.1.225</ecNumber>
    </recommendedName>
</protein>
<dbReference type="Proteomes" id="UP001158576">
    <property type="component" value="Chromosome XSR"/>
</dbReference>
<dbReference type="Pfam" id="PF12796">
    <property type="entry name" value="Ank_2"/>
    <property type="match status" value="1"/>
</dbReference>
<evidence type="ECO:0000256" key="4">
    <source>
        <dbReference type="ARBA" id="ARBA00022989"/>
    </source>
</evidence>
<evidence type="ECO:0000256" key="8">
    <source>
        <dbReference type="RuleBase" id="RU079119"/>
    </source>
</evidence>
<feature type="transmembrane region" description="Helical" evidence="8">
    <location>
        <begin position="311"/>
        <end position="328"/>
    </location>
</feature>
<dbReference type="SUPFAM" id="SSF48403">
    <property type="entry name" value="Ankyrin repeat"/>
    <property type="match status" value="1"/>
</dbReference>
<evidence type="ECO:0000256" key="6">
    <source>
        <dbReference type="ARBA" id="ARBA00023136"/>
    </source>
</evidence>
<dbReference type="EMBL" id="OU015569">
    <property type="protein sequence ID" value="CAG5099336.1"/>
    <property type="molecule type" value="Genomic_DNA"/>
</dbReference>
<evidence type="ECO:0000313" key="11">
    <source>
        <dbReference type="EMBL" id="CAG5099336.1"/>
    </source>
</evidence>
<keyword evidence="4 8" id="KW-1133">Transmembrane helix</keyword>
<dbReference type="InterPro" id="IPR002110">
    <property type="entry name" value="Ankyrin_rpt"/>
</dbReference>
<keyword evidence="5 7" id="KW-0040">ANK repeat</keyword>
<dbReference type="SMART" id="SM00248">
    <property type="entry name" value="ANK"/>
    <property type="match status" value="3"/>
</dbReference>
<feature type="region of interest" description="Disordered" evidence="9">
    <location>
        <begin position="238"/>
        <end position="258"/>
    </location>
</feature>
<proteinExistence type="inferred from homology"/>
<comment type="subcellular location">
    <subcellularLocation>
        <location evidence="1">Membrane</location>
        <topology evidence="1">Multi-pass membrane protein</topology>
    </subcellularLocation>
</comment>
<feature type="transmembrane region" description="Helical" evidence="8">
    <location>
        <begin position="349"/>
        <end position="371"/>
    </location>
</feature>
<feature type="repeat" description="ANK" evidence="7">
    <location>
        <begin position="91"/>
        <end position="123"/>
    </location>
</feature>
<accession>A0ABN7SG54</accession>
<keyword evidence="8" id="KW-0808">Transferase</keyword>
<evidence type="ECO:0000256" key="1">
    <source>
        <dbReference type="ARBA" id="ARBA00004141"/>
    </source>
</evidence>
<feature type="transmembrane region" description="Helical" evidence="8">
    <location>
        <begin position="505"/>
        <end position="525"/>
    </location>
</feature>
<evidence type="ECO:0000256" key="2">
    <source>
        <dbReference type="ARBA" id="ARBA00022692"/>
    </source>
</evidence>
<dbReference type="InterPro" id="IPR001594">
    <property type="entry name" value="Palmitoyltrfase_DHHC"/>
</dbReference>
<dbReference type="PROSITE" id="PS50297">
    <property type="entry name" value="ANK_REP_REGION"/>
    <property type="match status" value="2"/>
</dbReference>
<name>A0ABN7SG54_OIKDI</name>
<evidence type="ECO:0000256" key="9">
    <source>
        <dbReference type="SAM" id="MobiDB-lite"/>
    </source>
</evidence>
<sequence length="570" mass="64127">MSYPKQQGYIPEYAGPPPVDLSEPECLDHALRQNNQEKIYFFIENPTFDGEINAPGYAGQRPLHVASRKSDMKLAMKLLSSGADVNSRTDYGETPLHCAVLAGSLPIVDLLIESGANVKAVDNGNGSISHSAVRQGFVGMVHYLIEMDLFNATAKDKYGRTPLQESLHKNQMETAEVILDHFPRSAREEDSELQSAVHYSCQSLNTQITWKICETAGWDLLQRRDRGGFLPLQLADNKASEKDRGRGNPMKPGSTPSSPFSDQFLDVTWNKKAKFAGSKIQAQNMQQPMKLVVGLLIVSLLMEYYEIKSIFAVLPFLLFAIGMLVFLGKKNGHRIKHPSGLPNPFFKGFFLSTVLACFLSFYINLLLRPILRDDGHFKSSLIFCIFLHVCMAKATKEVLTAHPFKLPQSTTSQKPNAALQRIIDQDAHSSNYCHQLRIILPPKAKYCKLTNAAYLDFDHHCLFLQRTIARGNHRLFVIFIGTMVLNQLGYIYALCIVDRETPWTAFEMLCTILCSGGAASMCLMLHLNFQTIGRGGTQYFPAIHQKWRLSNLIYFFKENQIKDQEGAYII</sequence>
<dbReference type="Pfam" id="PF01529">
    <property type="entry name" value="DHHC"/>
    <property type="match status" value="1"/>
</dbReference>
<evidence type="ECO:0000256" key="5">
    <source>
        <dbReference type="ARBA" id="ARBA00023043"/>
    </source>
</evidence>
<evidence type="ECO:0000256" key="7">
    <source>
        <dbReference type="PROSITE-ProRule" id="PRU00023"/>
    </source>
</evidence>
<dbReference type="EC" id="2.3.1.225" evidence="8"/>
<keyword evidence="3" id="KW-0677">Repeat</keyword>
<evidence type="ECO:0000256" key="3">
    <source>
        <dbReference type="ARBA" id="ARBA00022737"/>
    </source>
</evidence>
<organism evidence="11 12">
    <name type="scientific">Oikopleura dioica</name>
    <name type="common">Tunicate</name>
    <dbReference type="NCBI Taxonomy" id="34765"/>
    <lineage>
        <taxon>Eukaryota</taxon>
        <taxon>Metazoa</taxon>
        <taxon>Chordata</taxon>
        <taxon>Tunicata</taxon>
        <taxon>Appendicularia</taxon>
        <taxon>Copelata</taxon>
        <taxon>Oikopleuridae</taxon>
        <taxon>Oikopleura</taxon>
    </lineage>
</organism>
<keyword evidence="8" id="KW-0012">Acyltransferase</keyword>
<dbReference type="InterPro" id="IPR036770">
    <property type="entry name" value="Ankyrin_rpt-contain_sf"/>
</dbReference>
<comment type="domain">
    <text evidence="8">The DHHC domain is required for palmitoyltransferase activity.</text>
</comment>
<feature type="domain" description="Palmitoyltransferase DHHC" evidence="10">
    <location>
        <begin position="428"/>
        <end position="525"/>
    </location>
</feature>
<dbReference type="PROSITE" id="PS50088">
    <property type="entry name" value="ANK_REPEAT"/>
    <property type="match status" value="2"/>
</dbReference>
<comment type="similarity">
    <text evidence="8">Belongs to the DHHC palmitoyltransferase family.</text>
</comment>
<evidence type="ECO:0000313" key="12">
    <source>
        <dbReference type="Proteomes" id="UP001158576"/>
    </source>
</evidence>
<feature type="repeat" description="ANK" evidence="7">
    <location>
        <begin position="58"/>
        <end position="90"/>
    </location>
</feature>
<evidence type="ECO:0000259" key="10">
    <source>
        <dbReference type="Pfam" id="PF01529"/>
    </source>
</evidence>
<dbReference type="PANTHER" id="PTHR24161">
    <property type="entry name" value="ANK_REP_REGION DOMAIN-CONTAINING PROTEIN-RELATED"/>
    <property type="match status" value="1"/>
</dbReference>
<dbReference type="PANTHER" id="PTHR24161:SF124">
    <property type="entry name" value="TRANSIENT RECEPTOR POTENTIAL CHANNEL PYREXIA"/>
    <property type="match status" value="1"/>
</dbReference>
<comment type="catalytic activity">
    <reaction evidence="8">
        <text>L-cysteinyl-[protein] + hexadecanoyl-CoA = S-hexadecanoyl-L-cysteinyl-[protein] + CoA</text>
        <dbReference type="Rhea" id="RHEA:36683"/>
        <dbReference type="Rhea" id="RHEA-COMP:10131"/>
        <dbReference type="Rhea" id="RHEA-COMP:11032"/>
        <dbReference type="ChEBI" id="CHEBI:29950"/>
        <dbReference type="ChEBI" id="CHEBI:57287"/>
        <dbReference type="ChEBI" id="CHEBI:57379"/>
        <dbReference type="ChEBI" id="CHEBI:74151"/>
        <dbReference type="EC" id="2.3.1.225"/>
    </reaction>
</comment>
<keyword evidence="2 8" id="KW-0812">Transmembrane</keyword>
<keyword evidence="6 8" id="KW-0472">Membrane</keyword>
<dbReference type="Gene3D" id="1.25.40.20">
    <property type="entry name" value="Ankyrin repeat-containing domain"/>
    <property type="match status" value="1"/>
</dbReference>
<reference evidence="11 12" key="1">
    <citation type="submission" date="2021-04" db="EMBL/GenBank/DDBJ databases">
        <authorList>
            <person name="Bliznina A."/>
        </authorList>
    </citation>
    <scope>NUCLEOTIDE SEQUENCE [LARGE SCALE GENOMIC DNA]</scope>
</reference>
<dbReference type="PROSITE" id="PS50216">
    <property type="entry name" value="DHHC"/>
    <property type="match status" value="1"/>
</dbReference>
<gene>
    <name evidence="11" type="ORF">OKIOD_LOCUS8016</name>
</gene>